<dbReference type="CDD" id="cd16936">
    <property type="entry name" value="HATPase_RsbW-like"/>
    <property type="match status" value="1"/>
</dbReference>
<dbReference type="RefSeq" id="WP_183392402.1">
    <property type="nucleotide sequence ID" value="NZ_JACHVY010000003.1"/>
</dbReference>
<evidence type="ECO:0000256" key="1">
    <source>
        <dbReference type="ARBA" id="ARBA00022527"/>
    </source>
</evidence>
<name>A0A7W4TPR3_KINRA</name>
<protein>
    <submittedName>
        <fullName evidence="3">Anti-sigma regulatory factor (Ser/Thr protein kinase)</fullName>
    </submittedName>
</protein>
<keyword evidence="1" id="KW-0808">Transferase</keyword>
<proteinExistence type="predicted"/>
<reference evidence="3 4" key="1">
    <citation type="submission" date="2020-08" db="EMBL/GenBank/DDBJ databases">
        <title>The Agave Microbiome: Exploring the role of microbial communities in plant adaptations to desert environments.</title>
        <authorList>
            <person name="Partida-Martinez L.P."/>
        </authorList>
    </citation>
    <scope>NUCLEOTIDE SEQUENCE [LARGE SCALE GENOMIC DNA]</scope>
    <source>
        <strain evidence="3 4">AS2.23</strain>
    </source>
</reference>
<gene>
    <name evidence="3" type="ORF">FHR75_003526</name>
</gene>
<organism evidence="3 4">
    <name type="scientific">Kineococcus radiotolerans</name>
    <dbReference type="NCBI Taxonomy" id="131568"/>
    <lineage>
        <taxon>Bacteria</taxon>
        <taxon>Bacillati</taxon>
        <taxon>Actinomycetota</taxon>
        <taxon>Actinomycetes</taxon>
        <taxon>Kineosporiales</taxon>
        <taxon>Kineosporiaceae</taxon>
        <taxon>Kineococcus</taxon>
    </lineage>
</organism>
<evidence type="ECO:0000313" key="3">
    <source>
        <dbReference type="EMBL" id="MBB2902695.1"/>
    </source>
</evidence>
<comment type="caution">
    <text evidence="3">The sequence shown here is derived from an EMBL/GenBank/DDBJ whole genome shotgun (WGS) entry which is preliminary data.</text>
</comment>
<reference evidence="3 4" key="2">
    <citation type="submission" date="2020-08" db="EMBL/GenBank/DDBJ databases">
        <authorList>
            <person name="Partida-Martinez L."/>
            <person name="Huntemann M."/>
            <person name="Clum A."/>
            <person name="Wang J."/>
            <person name="Palaniappan K."/>
            <person name="Ritter S."/>
            <person name="Chen I.-M."/>
            <person name="Stamatis D."/>
            <person name="Reddy T."/>
            <person name="O'Malley R."/>
            <person name="Daum C."/>
            <person name="Shapiro N."/>
            <person name="Ivanova N."/>
            <person name="Kyrpides N."/>
            <person name="Woyke T."/>
        </authorList>
    </citation>
    <scope>NUCLEOTIDE SEQUENCE [LARGE SCALE GENOMIC DNA]</scope>
    <source>
        <strain evidence="3 4">AS2.23</strain>
    </source>
</reference>
<dbReference type="Gene3D" id="3.30.565.10">
    <property type="entry name" value="Histidine kinase-like ATPase, C-terminal domain"/>
    <property type="match status" value="1"/>
</dbReference>
<keyword evidence="1" id="KW-0418">Kinase</keyword>
<dbReference type="PANTHER" id="PTHR35526:SF3">
    <property type="entry name" value="ANTI-SIGMA-F FACTOR RSBW"/>
    <property type="match status" value="1"/>
</dbReference>
<evidence type="ECO:0000259" key="2">
    <source>
        <dbReference type="Pfam" id="PF13581"/>
    </source>
</evidence>
<dbReference type="PANTHER" id="PTHR35526">
    <property type="entry name" value="ANTI-SIGMA-F FACTOR RSBW-RELATED"/>
    <property type="match status" value="1"/>
</dbReference>
<accession>A0A7W4TPR3</accession>
<dbReference type="InterPro" id="IPR050267">
    <property type="entry name" value="Anti-sigma-factor_SerPK"/>
</dbReference>
<dbReference type="GO" id="GO:0004674">
    <property type="term" value="F:protein serine/threonine kinase activity"/>
    <property type="evidence" value="ECO:0007669"/>
    <property type="project" value="UniProtKB-KW"/>
</dbReference>
<dbReference type="InterPro" id="IPR036890">
    <property type="entry name" value="HATPase_C_sf"/>
</dbReference>
<evidence type="ECO:0000313" key="4">
    <source>
        <dbReference type="Proteomes" id="UP000533269"/>
    </source>
</evidence>
<feature type="domain" description="Histidine kinase/HSP90-like ATPase" evidence="2">
    <location>
        <begin position="7"/>
        <end position="117"/>
    </location>
</feature>
<dbReference type="EMBL" id="JACHVY010000003">
    <property type="protein sequence ID" value="MBB2902695.1"/>
    <property type="molecule type" value="Genomic_DNA"/>
</dbReference>
<dbReference type="SUPFAM" id="SSF55874">
    <property type="entry name" value="ATPase domain of HSP90 chaperone/DNA topoisomerase II/histidine kinase"/>
    <property type="match status" value="1"/>
</dbReference>
<dbReference type="InterPro" id="IPR003594">
    <property type="entry name" value="HATPase_dom"/>
</dbReference>
<sequence length="122" mass="13338">MTRLELRADPSAARRARAWLREQFASTTLPTQVSQTLELLTTELVTNAVRYGGEPIEVRLRRAAEWVRVSVSDGGPGLPQVRHVPATATGGRGVALVDTLARRWGSETVGTGKTVWFELSLV</sequence>
<dbReference type="Proteomes" id="UP000533269">
    <property type="component" value="Unassembled WGS sequence"/>
</dbReference>
<keyword evidence="1" id="KW-0723">Serine/threonine-protein kinase</keyword>
<dbReference type="Pfam" id="PF13581">
    <property type="entry name" value="HATPase_c_2"/>
    <property type="match status" value="1"/>
</dbReference>
<dbReference type="AlphaFoldDB" id="A0A7W4TPR3"/>